<accession>A0A6P8ZS68</accession>
<dbReference type="OrthoDB" id="6583604at2759"/>
<protein>
    <submittedName>
        <fullName evidence="6">Protein yellow-like</fullName>
    </submittedName>
</protein>
<evidence type="ECO:0000256" key="3">
    <source>
        <dbReference type="ARBA" id="ARBA00022525"/>
    </source>
</evidence>
<dbReference type="InterPro" id="IPR017996">
    <property type="entry name" value="MRJP/yellow-related"/>
</dbReference>
<sequence>MRLLLACALVAACAAAASASCDKELLNELSVYVNGNNINFPCASTEKIYKKSGLYIPKNIIATRVQISGSDVFVATPRLREGVPFTLSKLNLKDKDCAPTLVPWPCWSQQEEGNCDALQSVVDLFLDVNDILWVLDVGIVNTLDNPIRRCAPKVVGYNIKTGKLVKSIDLSGLVCASSRLQYLVVDYTPDGKCYLYVSDAATRAILVYDITANRGFRVVLPKAVLLGGANRDVLYLALIRRPDNNNLIVFTYLSSCRLFAIKSCNLRRGSVNGVVADVGPKNGKIVILGTDGASNLFFRSKGGSDIYMWNAETCFKPDNFQLVQHGNDCRLATQVVPGYKRLMWVIESNFNDYIQNQVGCLGAQVVLHPLVKSCED</sequence>
<dbReference type="KEGG" id="tpal:117649371"/>
<organism evidence="6">
    <name type="scientific">Thrips palmi</name>
    <name type="common">Melon thrips</name>
    <dbReference type="NCBI Taxonomy" id="161013"/>
    <lineage>
        <taxon>Eukaryota</taxon>
        <taxon>Metazoa</taxon>
        <taxon>Ecdysozoa</taxon>
        <taxon>Arthropoda</taxon>
        <taxon>Hexapoda</taxon>
        <taxon>Insecta</taxon>
        <taxon>Pterygota</taxon>
        <taxon>Neoptera</taxon>
        <taxon>Paraneoptera</taxon>
        <taxon>Thysanoptera</taxon>
        <taxon>Terebrantia</taxon>
        <taxon>Thripoidea</taxon>
        <taxon>Thripidae</taxon>
        <taxon>Thrips</taxon>
    </lineage>
</organism>
<evidence type="ECO:0000313" key="5">
    <source>
        <dbReference type="Proteomes" id="UP000515158"/>
    </source>
</evidence>
<dbReference type="InterPro" id="IPR011047">
    <property type="entry name" value="Quinoprotein_ADH-like_sf"/>
</dbReference>
<dbReference type="RefSeq" id="XP_034247951.1">
    <property type="nucleotide sequence ID" value="XM_034392060.1"/>
</dbReference>
<dbReference type="AlphaFoldDB" id="A0A6P8ZS68"/>
<name>A0A6P8ZS68_THRPL</name>
<dbReference type="PANTHER" id="PTHR10009">
    <property type="entry name" value="PROTEIN YELLOW-RELATED"/>
    <property type="match status" value="1"/>
</dbReference>
<dbReference type="FunCoup" id="A0A6P8ZS68">
    <property type="interactions" value="19"/>
</dbReference>
<comment type="similarity">
    <text evidence="2">Belongs to the major royal jelly protein family.</text>
</comment>
<dbReference type="Pfam" id="PF03022">
    <property type="entry name" value="MRJP"/>
    <property type="match status" value="1"/>
</dbReference>
<dbReference type="PROSITE" id="PS51257">
    <property type="entry name" value="PROKAR_LIPOPROTEIN"/>
    <property type="match status" value="1"/>
</dbReference>
<gene>
    <name evidence="6" type="primary">LOC117649371</name>
</gene>
<dbReference type="SUPFAM" id="SSF50998">
    <property type="entry name" value="Quinoprotein alcohol dehydrogenase-like"/>
    <property type="match status" value="1"/>
</dbReference>
<dbReference type="Proteomes" id="UP000515158">
    <property type="component" value="Unplaced"/>
</dbReference>
<dbReference type="GeneID" id="117649371"/>
<keyword evidence="5" id="KW-1185">Reference proteome</keyword>
<dbReference type="InParanoid" id="A0A6P8ZS68"/>
<dbReference type="InterPro" id="IPR011042">
    <property type="entry name" value="6-blade_b-propeller_TolB-like"/>
</dbReference>
<keyword evidence="3" id="KW-0964">Secreted</keyword>
<comment type="subcellular location">
    <subcellularLocation>
        <location evidence="1">Secreted</location>
    </subcellularLocation>
</comment>
<feature type="signal peptide" evidence="4">
    <location>
        <begin position="1"/>
        <end position="19"/>
    </location>
</feature>
<evidence type="ECO:0000256" key="1">
    <source>
        <dbReference type="ARBA" id="ARBA00004613"/>
    </source>
</evidence>
<keyword evidence="4" id="KW-0732">Signal</keyword>
<dbReference type="Gene3D" id="2.120.10.30">
    <property type="entry name" value="TolB, C-terminal domain"/>
    <property type="match status" value="1"/>
</dbReference>
<dbReference type="PANTHER" id="PTHR10009:SF6">
    <property type="entry name" value="FI16876P1"/>
    <property type="match status" value="1"/>
</dbReference>
<dbReference type="GO" id="GO:0005576">
    <property type="term" value="C:extracellular region"/>
    <property type="evidence" value="ECO:0007669"/>
    <property type="project" value="UniProtKB-SubCell"/>
</dbReference>
<reference evidence="6" key="1">
    <citation type="submission" date="2025-08" db="UniProtKB">
        <authorList>
            <consortium name="RefSeq"/>
        </authorList>
    </citation>
    <scope>IDENTIFICATION</scope>
    <source>
        <tissue evidence="6">Total insect</tissue>
    </source>
</reference>
<evidence type="ECO:0000256" key="2">
    <source>
        <dbReference type="ARBA" id="ARBA00009127"/>
    </source>
</evidence>
<feature type="chain" id="PRO_5027589876" evidence="4">
    <location>
        <begin position="20"/>
        <end position="376"/>
    </location>
</feature>
<proteinExistence type="inferred from homology"/>
<evidence type="ECO:0000313" key="6">
    <source>
        <dbReference type="RefSeq" id="XP_034247951.1"/>
    </source>
</evidence>
<evidence type="ECO:0000256" key="4">
    <source>
        <dbReference type="SAM" id="SignalP"/>
    </source>
</evidence>